<dbReference type="InterPro" id="IPR054542">
    <property type="entry name" value="Cys_met_metab_PP"/>
</dbReference>
<keyword evidence="5" id="KW-0456">Lyase</keyword>
<evidence type="ECO:0000313" key="5">
    <source>
        <dbReference type="EMBL" id="KMO25545.1"/>
    </source>
</evidence>
<comment type="caution">
    <text evidence="5">The sequence shown here is derived from an EMBL/GenBank/DDBJ whole genome shotgun (WGS) entry which is preliminary data.</text>
</comment>
<comment type="similarity">
    <text evidence="4">Belongs to the trans-sulfuration enzymes family.</text>
</comment>
<dbReference type="PATRIC" id="fig|270351.6.peg.5390"/>
<dbReference type="GO" id="GO:0019346">
    <property type="term" value="P:transsulfuration"/>
    <property type="evidence" value="ECO:0007669"/>
    <property type="project" value="InterPro"/>
</dbReference>
<dbReference type="Pfam" id="PF01053">
    <property type="entry name" value="Cys_Met_Meta_PP"/>
    <property type="match status" value="1"/>
</dbReference>
<dbReference type="OrthoDB" id="7316598at2"/>
<dbReference type="NCBIfam" id="NF005455">
    <property type="entry name" value="PRK07049.1"/>
    <property type="match status" value="1"/>
</dbReference>
<organism evidence="5 6">
    <name type="scientific">Methylobacterium aquaticum</name>
    <dbReference type="NCBI Taxonomy" id="270351"/>
    <lineage>
        <taxon>Bacteria</taxon>
        <taxon>Pseudomonadati</taxon>
        <taxon>Pseudomonadota</taxon>
        <taxon>Alphaproteobacteria</taxon>
        <taxon>Hyphomicrobiales</taxon>
        <taxon>Methylobacteriaceae</taxon>
        <taxon>Methylobacterium</taxon>
    </lineage>
</organism>
<dbReference type="SUPFAM" id="SSF53383">
    <property type="entry name" value="PLP-dependent transferases"/>
    <property type="match status" value="1"/>
</dbReference>
<dbReference type="Gene3D" id="3.40.640.10">
    <property type="entry name" value="Type I PLP-dependent aspartate aminotransferase-like (Major domain)"/>
    <property type="match status" value="1"/>
</dbReference>
<dbReference type="PIRSF" id="PIRSF001434">
    <property type="entry name" value="CGS"/>
    <property type="match status" value="1"/>
</dbReference>
<dbReference type="FunFam" id="3.40.640.10:FF:000046">
    <property type="entry name" value="Cystathionine gamma-lyase"/>
    <property type="match status" value="1"/>
</dbReference>
<dbReference type="GO" id="GO:0005737">
    <property type="term" value="C:cytoplasm"/>
    <property type="evidence" value="ECO:0007669"/>
    <property type="project" value="TreeGrafter"/>
</dbReference>
<dbReference type="InterPro" id="IPR015424">
    <property type="entry name" value="PyrdxlP-dep_Trfase"/>
</dbReference>
<accession>A0A0J6RRN7</accession>
<proteinExistence type="inferred from homology"/>
<keyword evidence="2 3" id="KW-0663">Pyridoxal phosphate</keyword>
<evidence type="ECO:0000256" key="3">
    <source>
        <dbReference type="PIRSR" id="PIRSR001434-2"/>
    </source>
</evidence>
<dbReference type="InterPro" id="IPR015421">
    <property type="entry name" value="PyrdxlP-dep_Trfase_major"/>
</dbReference>
<dbReference type="EMBL" id="LABX01000387">
    <property type="protein sequence ID" value="KMO25545.1"/>
    <property type="molecule type" value="Genomic_DNA"/>
</dbReference>
<dbReference type="AlphaFoldDB" id="A0A0J6RRN7"/>
<comment type="cofactor">
    <cofactor evidence="1 4">
        <name>pyridoxal 5'-phosphate</name>
        <dbReference type="ChEBI" id="CHEBI:597326"/>
    </cofactor>
</comment>
<dbReference type="InterPro" id="IPR015422">
    <property type="entry name" value="PyrdxlP-dep_Trfase_small"/>
</dbReference>
<dbReference type="RefSeq" id="WP_048467969.1">
    <property type="nucleotide sequence ID" value="NZ_JBNTQU010000057.1"/>
</dbReference>
<reference evidence="5 6" key="1">
    <citation type="submission" date="2015-03" db="EMBL/GenBank/DDBJ databases">
        <title>Genome sequencing of Methylobacterium aquaticum DSM16371 type strain.</title>
        <authorList>
            <person name="Chaudhry V."/>
            <person name="Patil P.B."/>
        </authorList>
    </citation>
    <scope>NUCLEOTIDE SEQUENCE [LARGE SCALE GENOMIC DNA]</scope>
    <source>
        <strain evidence="5 6">DSM 16371</strain>
    </source>
</reference>
<name>A0A0J6RRN7_9HYPH</name>
<protein>
    <submittedName>
        <fullName evidence="5">Methionine gamma-lyase</fullName>
        <ecNumber evidence="5">4.4.1.11</ecNumber>
    </submittedName>
</protein>
<dbReference type="GO" id="GO:0018826">
    <property type="term" value="F:methionine gamma-lyase activity"/>
    <property type="evidence" value="ECO:0007669"/>
    <property type="project" value="UniProtKB-EC"/>
</dbReference>
<dbReference type="Gene3D" id="3.90.1150.10">
    <property type="entry name" value="Aspartate Aminotransferase, domain 1"/>
    <property type="match status" value="1"/>
</dbReference>
<gene>
    <name evidence="5" type="ORF">VP06_32660</name>
</gene>
<sequence length="434" mass="45556">MSDDRYHKDRLGNRRLHPETLMLGYGYDPALSEGAVKPPVFLTSTFVFTSAEHGKAFFDYVSGRREPPAGEAAGLVYSRFNHPNSEIVEDRLAVFEEAEAALLFSSGMSAIATVILAHARPGDVVLHSQPLYGGTETLIAKTLAGFGIGAVGFQDGTDAGSITAAADAAEALATKTGGRVSVVMVETPSNPLNTLVDLALVRAAADRIGSRQGGQAPVVVCDNTLLGPLFQHPLRFGADISVYSLTKYVGGHSDLIAGAALGAAARMKPVRLLRSAIGTQLDPHSCWMLGRSLETLTLRMEKANRNGEIIAERLRAHPKVTTLHHLGHLEPGSGAARVYAAQCAAPGSTFSFDVAGGEAEAFRVLNALQLFKLAVSLGGTESLASHPASTTHSGVPKAVRDRLGVTDATIRVSIGIEHPEDLAADLEAALATLG</sequence>
<evidence type="ECO:0000313" key="6">
    <source>
        <dbReference type="Proteomes" id="UP000035929"/>
    </source>
</evidence>
<dbReference type="EC" id="4.4.1.11" evidence="5"/>
<dbReference type="GO" id="GO:0030170">
    <property type="term" value="F:pyridoxal phosphate binding"/>
    <property type="evidence" value="ECO:0007669"/>
    <property type="project" value="InterPro"/>
</dbReference>
<dbReference type="PROSITE" id="PS00868">
    <property type="entry name" value="CYS_MET_METAB_PP"/>
    <property type="match status" value="1"/>
</dbReference>
<dbReference type="Proteomes" id="UP000035929">
    <property type="component" value="Unassembled WGS sequence"/>
</dbReference>
<evidence type="ECO:0000256" key="2">
    <source>
        <dbReference type="ARBA" id="ARBA00022898"/>
    </source>
</evidence>
<evidence type="ECO:0000256" key="1">
    <source>
        <dbReference type="ARBA" id="ARBA00001933"/>
    </source>
</evidence>
<dbReference type="InterPro" id="IPR000277">
    <property type="entry name" value="Cys/Met-Metab_PyrdxlP-dep_enz"/>
</dbReference>
<evidence type="ECO:0000256" key="4">
    <source>
        <dbReference type="RuleBase" id="RU362118"/>
    </source>
</evidence>
<feature type="modified residue" description="N6-(pyridoxal phosphate)lysine" evidence="3">
    <location>
        <position position="247"/>
    </location>
</feature>
<dbReference type="PANTHER" id="PTHR11808:SF86">
    <property type="entry name" value="METHIONINE GAMMA-LYASE"/>
    <property type="match status" value="1"/>
</dbReference>
<dbReference type="PANTHER" id="PTHR11808">
    <property type="entry name" value="TRANS-SULFURATION ENZYME FAMILY MEMBER"/>
    <property type="match status" value="1"/>
</dbReference>